<gene>
    <name evidence="1" type="ORF">AMECASPLE_025081</name>
</gene>
<proteinExistence type="predicted"/>
<dbReference type="EMBL" id="JAHRIP010011845">
    <property type="protein sequence ID" value="MEQ2284782.1"/>
    <property type="molecule type" value="Genomic_DNA"/>
</dbReference>
<protein>
    <submittedName>
        <fullName evidence="1">Uncharacterized protein</fullName>
    </submittedName>
</protein>
<evidence type="ECO:0000313" key="2">
    <source>
        <dbReference type="Proteomes" id="UP001469553"/>
    </source>
</evidence>
<keyword evidence="2" id="KW-1185">Reference proteome</keyword>
<organism evidence="1 2">
    <name type="scientific">Ameca splendens</name>
    <dbReference type="NCBI Taxonomy" id="208324"/>
    <lineage>
        <taxon>Eukaryota</taxon>
        <taxon>Metazoa</taxon>
        <taxon>Chordata</taxon>
        <taxon>Craniata</taxon>
        <taxon>Vertebrata</taxon>
        <taxon>Euteleostomi</taxon>
        <taxon>Actinopterygii</taxon>
        <taxon>Neopterygii</taxon>
        <taxon>Teleostei</taxon>
        <taxon>Neoteleostei</taxon>
        <taxon>Acanthomorphata</taxon>
        <taxon>Ovalentaria</taxon>
        <taxon>Atherinomorphae</taxon>
        <taxon>Cyprinodontiformes</taxon>
        <taxon>Goodeidae</taxon>
        <taxon>Ameca</taxon>
    </lineage>
</organism>
<reference evidence="1 2" key="1">
    <citation type="submission" date="2021-06" db="EMBL/GenBank/DDBJ databases">
        <authorList>
            <person name="Palmer J.M."/>
        </authorList>
    </citation>
    <scope>NUCLEOTIDE SEQUENCE [LARGE SCALE GENOMIC DNA]</scope>
    <source>
        <strain evidence="1 2">AS_MEX2019</strain>
        <tissue evidence="1">Muscle</tissue>
    </source>
</reference>
<sequence>MEIPLIMRLPGSCLRFGPIQTQNLTVKSDWLILNDLRLSFLGDRKMIHSPFYLLSFRKIKLRRGKKGSIRSDCRYPGWRSLTAKCFLSVKNGLCCFCCGSSGLLSSDVDSLNLQLYCFFFEPRPLSVEHV</sequence>
<comment type="caution">
    <text evidence="1">The sequence shown here is derived from an EMBL/GenBank/DDBJ whole genome shotgun (WGS) entry which is preliminary data.</text>
</comment>
<accession>A0ABV0XTM9</accession>
<dbReference type="Proteomes" id="UP001469553">
    <property type="component" value="Unassembled WGS sequence"/>
</dbReference>
<name>A0ABV0XTM9_9TELE</name>
<evidence type="ECO:0000313" key="1">
    <source>
        <dbReference type="EMBL" id="MEQ2284782.1"/>
    </source>
</evidence>